<feature type="region of interest" description="Disordered" evidence="1">
    <location>
        <begin position="684"/>
        <end position="712"/>
    </location>
</feature>
<protein>
    <submittedName>
        <fullName evidence="2">Uncharacterized protein</fullName>
    </submittedName>
</protein>
<name>A0A9E7N1X6_9CAUD</name>
<evidence type="ECO:0000313" key="2">
    <source>
        <dbReference type="EMBL" id="UTC28238.1"/>
    </source>
</evidence>
<feature type="compositionally biased region" description="Basic and acidic residues" evidence="1">
    <location>
        <begin position="692"/>
        <end position="712"/>
    </location>
</feature>
<reference evidence="2" key="1">
    <citation type="submission" date="2022-04" db="EMBL/GenBank/DDBJ databases">
        <authorList>
            <person name="Friedrich I."/>
            <person name="Schneider D."/>
            <person name="Poehlein A."/>
            <person name="Hertel R."/>
            <person name="Daniel R."/>
        </authorList>
    </citation>
    <scope>NUCLEOTIDE SEQUENCE</scope>
</reference>
<dbReference type="Proteomes" id="UP001055634">
    <property type="component" value="Segment"/>
</dbReference>
<evidence type="ECO:0000256" key="1">
    <source>
        <dbReference type="SAM" id="MobiDB-lite"/>
    </source>
</evidence>
<sequence>MHEDSPLWEAIELWGELTGVSVDEKGHVSGGSKSWGSWKIADTYKGLKEALELDPSEITANLLFKVFIRNWSAEASTSLQDLLDNPESIQKQVNTAKRLLAIVDRPEIVEARDAFIERLREGLAHYGAADRPDVQAVLDKPDVIAVLRRDALRSLANLRVNQFLDGQGEDPWVKPVYVESIRQYWNINSFLGAMTSTASGVCLALIRDPHIYDSFFAFAIRNGANLFVLSDVPKHAHPLASKMSRRPDRDMDARICRNWYPYELLNVDYDEEGRLIFAQSEEKGVLPYNEDGVKTKKIGEIGPHETIWLTMMLDLIVQKFWKQGFKAPQLSYTGEMIRPENELALLTRAAHLPTTNTQTLGLAALTITDIGPDAPFDAAALGKSGGSHNLWLEKRYAPQLDDASLNHLGNPGTMVKLTPGEDAGQLITDRKAVKALTDRSAWSFNRDEIKKLAVYEPMRLTAFGSPQELDADRKFLARAAYAKQIQVLATSEYERRKDEVLAWFQQHVRANRERLLETAALRTVWVGRPKKSEDFVTPFSETHGAEYRPDALPLIYSRFVATHDLTLPSSRVDYADLVSRHAGYSLGEYEGYGGRGEVCAVNDAKATWSVIFSPHTSADIAWLCGVDVKDLPDVLQHHNVKDDHAGNHLLNRIDPVAWMVRNPWIALDLRVKVPLSKSGAKVLAKKYPSPRPPEHLPCFRRDPETRKFHPLS</sequence>
<keyword evidence="3" id="KW-1185">Reference proteome</keyword>
<organism evidence="2 3">
    <name type="scientific">Brevundimonas phage vB_BpoS-Gurke</name>
    <dbReference type="NCBI Taxonomy" id="2948599"/>
    <lineage>
        <taxon>Viruses</taxon>
        <taxon>Duplodnaviria</taxon>
        <taxon>Heunggongvirae</taxon>
        <taxon>Uroviricota</taxon>
        <taxon>Caudoviricetes</taxon>
        <taxon>Jeanschmidtviridae</taxon>
        <taxon>Kikimoravirus</taxon>
        <taxon>Kikimoravirus gurke</taxon>
    </lineage>
</organism>
<dbReference type="EMBL" id="ON529850">
    <property type="protein sequence ID" value="UTC28238.1"/>
    <property type="molecule type" value="Genomic_DNA"/>
</dbReference>
<gene>
    <name evidence="2" type="ORF">GURKE_02070</name>
</gene>
<proteinExistence type="predicted"/>
<accession>A0A9E7N1X6</accession>
<evidence type="ECO:0000313" key="3">
    <source>
        <dbReference type="Proteomes" id="UP001055634"/>
    </source>
</evidence>